<organism evidence="3 4">
    <name type="scientific">Tegillarca granosa</name>
    <name type="common">Malaysian cockle</name>
    <name type="synonym">Anadara granosa</name>
    <dbReference type="NCBI Taxonomy" id="220873"/>
    <lineage>
        <taxon>Eukaryota</taxon>
        <taxon>Metazoa</taxon>
        <taxon>Spiralia</taxon>
        <taxon>Lophotrochozoa</taxon>
        <taxon>Mollusca</taxon>
        <taxon>Bivalvia</taxon>
        <taxon>Autobranchia</taxon>
        <taxon>Pteriomorphia</taxon>
        <taxon>Arcoida</taxon>
        <taxon>Arcoidea</taxon>
        <taxon>Arcidae</taxon>
        <taxon>Tegillarca</taxon>
    </lineage>
</organism>
<name>A0ABQ9EIY1_TEGGR</name>
<feature type="compositionally biased region" description="Polar residues" evidence="1">
    <location>
        <begin position="1"/>
        <end position="26"/>
    </location>
</feature>
<accession>A0ABQ9EIY1</accession>
<keyword evidence="2" id="KW-0472">Membrane</keyword>
<evidence type="ECO:0000313" key="3">
    <source>
        <dbReference type="EMBL" id="KAJ8304381.1"/>
    </source>
</evidence>
<evidence type="ECO:0000256" key="2">
    <source>
        <dbReference type="SAM" id="Phobius"/>
    </source>
</evidence>
<protein>
    <submittedName>
        <fullName evidence="3">Uncharacterized protein</fullName>
    </submittedName>
</protein>
<feature type="transmembrane region" description="Helical" evidence="2">
    <location>
        <begin position="292"/>
        <end position="312"/>
    </location>
</feature>
<comment type="caution">
    <text evidence="3">The sequence shown here is derived from an EMBL/GenBank/DDBJ whole genome shotgun (WGS) entry which is preliminary data.</text>
</comment>
<evidence type="ECO:0000256" key="1">
    <source>
        <dbReference type="SAM" id="MobiDB-lite"/>
    </source>
</evidence>
<feature type="transmembrane region" description="Helical" evidence="2">
    <location>
        <begin position="118"/>
        <end position="137"/>
    </location>
</feature>
<dbReference type="Proteomes" id="UP001217089">
    <property type="component" value="Unassembled WGS sequence"/>
</dbReference>
<feature type="transmembrane region" description="Helical" evidence="2">
    <location>
        <begin position="203"/>
        <end position="222"/>
    </location>
</feature>
<feature type="region of interest" description="Disordered" evidence="1">
    <location>
        <begin position="1"/>
        <end position="34"/>
    </location>
</feature>
<keyword evidence="2" id="KW-1133">Transmembrane helix</keyword>
<reference evidence="3 4" key="1">
    <citation type="submission" date="2022-12" db="EMBL/GenBank/DDBJ databases">
        <title>Chromosome-level genome of Tegillarca granosa.</title>
        <authorList>
            <person name="Kim J."/>
        </authorList>
    </citation>
    <scope>NUCLEOTIDE SEQUENCE [LARGE SCALE GENOMIC DNA]</scope>
    <source>
        <strain evidence="3">Teg-2019</strain>
        <tissue evidence="3">Adductor muscle</tissue>
    </source>
</reference>
<dbReference type="EMBL" id="JARBDR010000903">
    <property type="protein sequence ID" value="KAJ8304381.1"/>
    <property type="molecule type" value="Genomic_DNA"/>
</dbReference>
<keyword evidence="2" id="KW-0812">Transmembrane</keyword>
<proteinExistence type="predicted"/>
<keyword evidence="4" id="KW-1185">Reference proteome</keyword>
<gene>
    <name evidence="3" type="ORF">KUTeg_017964</name>
</gene>
<evidence type="ECO:0000313" key="4">
    <source>
        <dbReference type="Proteomes" id="UP001217089"/>
    </source>
</evidence>
<sequence length="332" mass="38220">MARTSRNATPCITSKTTTPILNGRTPSSSSSSLNGLSHFRQKLEQQLKQQLENESSEELKTSPTLEKLKMTPGRVVKDRQLLMKKHLEARQKADTLHIGGGFTLWPNMDDMRLNKQEGLQLLLTCILLFCFVIFAFYKIHGEVIRKLIDYHSQLKQFHSLHPVMITGGQHRFTESVLEWHKDYKALLEDIHSSFDVLKFPKRYILYISLYVVGMGLLLYYLVDNMFAKMEGAIEQNVHQLGEVLGNAVETDIDLTKFDFVLSYWRTRCLPPSTHGTLNILGILAVRDVMHYFQYYSLPVITVLLTPVIKLIMSLRSVYCFLTIEIVILCYNL</sequence>